<dbReference type="EMBL" id="JXYS01000025">
    <property type="protein sequence ID" value="KJF18095.1"/>
    <property type="molecule type" value="Genomic_DNA"/>
</dbReference>
<name>A0A0D8HJE3_9ACTN</name>
<dbReference type="AlphaFoldDB" id="A0A0D8HJE3"/>
<proteinExistence type="predicted"/>
<dbReference type="PATRIC" id="fig|1280514.3.peg.1313"/>
<reference evidence="2 3" key="1">
    <citation type="submission" date="2015-01" db="EMBL/GenBank/DDBJ databases">
        <title>Draft genome of the acidophilic iron oxidizer Acidithrix ferrooxidans strain Py-F3.</title>
        <authorList>
            <person name="Poehlein A."/>
            <person name="Eisen S."/>
            <person name="Schloemann M."/>
            <person name="Johnson B.D."/>
            <person name="Daniel R."/>
            <person name="Muehling M."/>
        </authorList>
    </citation>
    <scope>NUCLEOTIDE SEQUENCE [LARGE SCALE GENOMIC DNA]</scope>
    <source>
        <strain evidence="2 3">Py-F3</strain>
    </source>
</reference>
<keyword evidence="2" id="KW-0436">Ligase</keyword>
<sequence length="1180" mass="129840">MILYISNADTEILSIALVGDELSGELGRISARRIDEVTPSEIASASLIALRVLGGRRGLSDQIMEQLRGAMERGIFVCLFSGEADFDPELATLSNVPEPILVSAASYLIEGGPDNFANFFYYLSDTLLMTTIGYTKALAIPQVGVLGGYLPDEDDNNNVIVFFYRAHAISGNTKFIDEICQGLAKEGLHGVPIYAYSLRRIDNVAQGDDVVAFARKFRPKAAIVTMLAAGSFDEETMSWDASATSDLGVPVFQAIISSASNKEFLESEVGLGPLDASWQVAIPEFDGRIITVPVSYKEEIESDLSQTAAIYAYRCDPERISRMAQLVRGYVQLANLAPAKKKVAIVLSAYPTKKSRLGNAVGLDTPESVIVLMNHLKEIGYHIEDIPNSGVELMERLSDTYEYEEFALGIKQGAAVTNRLKVKDYLGIFGSFSSSVQETMIKSWGDPPGDWYHEDGEFFFPGIWFGNIFLTIQPPRGFGENPIAIYHSPKLAPTHHYVAFYRWLEEIIGVNAVVHLGKHGTLEWLPGKATGQSRHCFPDLTLGSIPLIYPFVVNDPGEGTQAKRRSHGVIIDHMIPPLTRAESYSELLELETLLDNHARYLVLDPSKLPSIRASIWELMQEVQMHKDLNLDGASFDFEDDDFDEILLELDGYLCEIKDATIRGGLHVLGRCHDGQPLVDLIFALSRIPAYSYPSLHETIAEVAHLDPQDRNQSDAIADVASKLISEYILAQEVECDSELHRDLRENSQVRSCLEALRMELLPRLDATIDEITAIERALAGEFIEPGPSGSPSRGAVQVLPTGRNFYSIDPSSLPTIASYETGALLGQAVCDRYLLETGSYPTSVAIVVWGTAAMRTGGDDIAEALWLMGVRPKWDPSTQKVVGFSVIPDEELKRPRVDVTLRVSGFFRDAFPGAIRLFDQAAMEVARSFPESNLGSSGEIARVFGPAPGGYGSGILPLLDAGNWRDDQDLARVYLAWSGYSYSSSGFGIPAQEALVKRLGAANIAIKNQDNREHDIFDSDDYLQDHGGMLAAIRSITGVDAKGYFGDSSNPTSPKVRSLAEEAARVVRSRVINPKWISAMQNHGYKGAFELASTVDYLYGYDATANVVEDWMYERVTQAYLGDPKVRGFLHEVNPHAVVSIANRLMEAISRGLWEEPSREAKELLAGEILAEEGRREANE</sequence>
<dbReference type="RefSeq" id="WP_052604752.1">
    <property type="nucleotide sequence ID" value="NZ_JXYS01000025.1"/>
</dbReference>
<dbReference type="InterPro" id="IPR011953">
    <property type="entry name" value="Cobalto_CobN"/>
</dbReference>
<keyword evidence="3" id="KW-1185">Reference proteome</keyword>
<comment type="caution">
    <text evidence="2">The sequence shown here is derived from an EMBL/GenBank/DDBJ whole genome shotgun (WGS) entry which is preliminary data.</text>
</comment>
<evidence type="ECO:0000313" key="3">
    <source>
        <dbReference type="Proteomes" id="UP000032360"/>
    </source>
</evidence>
<dbReference type="PANTHER" id="PTHR44119">
    <property type="entry name" value="MAGNESIUM-CHELATASE SUBUNIT CHLH, CHLOROPLASTIC"/>
    <property type="match status" value="1"/>
</dbReference>
<dbReference type="InterPro" id="IPR003672">
    <property type="entry name" value="CobN/Mg_chltase"/>
</dbReference>
<dbReference type="EC" id="6.6.1.2" evidence="2"/>
<dbReference type="NCBIfam" id="TIGR02257">
    <property type="entry name" value="cobalto_cobN"/>
    <property type="match status" value="1"/>
</dbReference>
<dbReference type="Proteomes" id="UP000032360">
    <property type="component" value="Unassembled WGS sequence"/>
</dbReference>
<gene>
    <name evidence="2" type="primary">cobN</name>
    <name evidence="2" type="ORF">AXFE_09960</name>
</gene>
<dbReference type="CDD" id="cd10150">
    <property type="entry name" value="CobN_like"/>
    <property type="match status" value="1"/>
</dbReference>
<evidence type="ECO:0000313" key="2">
    <source>
        <dbReference type="EMBL" id="KJF18095.1"/>
    </source>
</evidence>
<dbReference type="Pfam" id="PF02514">
    <property type="entry name" value="CobN-Mg_chel"/>
    <property type="match status" value="1"/>
</dbReference>
<dbReference type="PANTHER" id="PTHR44119:SF4">
    <property type="entry name" value="AEROBIC COBALTOCHELATASE SUBUNIT COBN"/>
    <property type="match status" value="1"/>
</dbReference>
<feature type="domain" description="CobN/magnesium chelatase" evidence="1">
    <location>
        <begin position="106"/>
        <end position="1159"/>
    </location>
</feature>
<dbReference type="OrthoDB" id="9757976at2"/>
<organism evidence="2 3">
    <name type="scientific">Acidithrix ferrooxidans</name>
    <dbReference type="NCBI Taxonomy" id="1280514"/>
    <lineage>
        <taxon>Bacteria</taxon>
        <taxon>Bacillati</taxon>
        <taxon>Actinomycetota</taxon>
        <taxon>Acidimicrobiia</taxon>
        <taxon>Acidimicrobiales</taxon>
        <taxon>Acidimicrobiaceae</taxon>
        <taxon>Acidithrix</taxon>
    </lineage>
</organism>
<dbReference type="GO" id="GO:0009236">
    <property type="term" value="P:cobalamin biosynthetic process"/>
    <property type="evidence" value="ECO:0007669"/>
    <property type="project" value="InterPro"/>
</dbReference>
<dbReference type="GO" id="GO:0051116">
    <property type="term" value="F:cobaltochelatase activity"/>
    <property type="evidence" value="ECO:0007669"/>
    <property type="project" value="UniProtKB-EC"/>
</dbReference>
<protein>
    <submittedName>
        <fullName evidence="2">Aerobic cobaltochelatase subunit CobN</fullName>
        <ecNumber evidence="2">6.6.1.2</ecNumber>
    </submittedName>
</protein>
<accession>A0A0D8HJE3</accession>
<dbReference type="STRING" id="1280514.AXFE_09960"/>
<evidence type="ECO:0000259" key="1">
    <source>
        <dbReference type="Pfam" id="PF02514"/>
    </source>
</evidence>